<dbReference type="Proteomes" id="UP000242638">
    <property type="component" value="Unassembled WGS sequence"/>
</dbReference>
<dbReference type="Ensembl" id="ENSPRET00000033157.1">
    <property type="protein sequence ID" value="ENSPREP00000032785.1"/>
    <property type="gene ID" value="ENSPREG00000022229.1"/>
</dbReference>
<organism evidence="1 2">
    <name type="scientific">Poecilia reticulata</name>
    <name type="common">Guppy</name>
    <name type="synonym">Acanthophacelus reticulatus</name>
    <dbReference type="NCBI Taxonomy" id="8081"/>
    <lineage>
        <taxon>Eukaryota</taxon>
        <taxon>Metazoa</taxon>
        <taxon>Chordata</taxon>
        <taxon>Craniata</taxon>
        <taxon>Vertebrata</taxon>
        <taxon>Euteleostomi</taxon>
        <taxon>Actinopterygii</taxon>
        <taxon>Neopterygii</taxon>
        <taxon>Teleostei</taxon>
        <taxon>Neoteleostei</taxon>
        <taxon>Acanthomorphata</taxon>
        <taxon>Ovalentaria</taxon>
        <taxon>Atherinomorphae</taxon>
        <taxon>Cyprinodontiformes</taxon>
        <taxon>Poeciliidae</taxon>
        <taxon>Poeciliinae</taxon>
        <taxon>Poecilia</taxon>
    </lineage>
</organism>
<protein>
    <submittedName>
        <fullName evidence="1">Uncharacterized protein</fullName>
    </submittedName>
</protein>
<reference evidence="1" key="2">
    <citation type="submission" date="2025-08" db="UniProtKB">
        <authorList>
            <consortium name="Ensembl"/>
        </authorList>
    </citation>
    <scope>IDENTIFICATION</scope>
    <source>
        <strain evidence="1">Guanapo</strain>
    </source>
</reference>
<evidence type="ECO:0000313" key="2">
    <source>
        <dbReference type="Proteomes" id="UP000242638"/>
    </source>
</evidence>
<reference evidence="1" key="3">
    <citation type="submission" date="2025-09" db="UniProtKB">
        <authorList>
            <consortium name="Ensembl"/>
        </authorList>
    </citation>
    <scope>IDENTIFICATION</scope>
    <source>
        <strain evidence="1">Guanapo</strain>
    </source>
</reference>
<keyword evidence="2" id="KW-1185">Reference proteome</keyword>
<name>A0A3P9QF83_POERE</name>
<proteinExistence type="predicted"/>
<reference evidence="2" key="1">
    <citation type="submission" date="2013-11" db="EMBL/GenBank/DDBJ databases">
        <title>The genomic landscape of the Guanapo guppy.</title>
        <authorList>
            <person name="Kuenstner A."/>
            <person name="Dreyer C."/>
        </authorList>
    </citation>
    <scope>NUCLEOTIDE SEQUENCE</scope>
    <source>
        <strain evidence="2">Guanapo</strain>
    </source>
</reference>
<evidence type="ECO:0000313" key="1">
    <source>
        <dbReference type="Ensembl" id="ENSPREP00000032785.1"/>
    </source>
</evidence>
<dbReference type="AlphaFoldDB" id="A0A3P9QF83"/>
<sequence length="73" mass="8994">KFIEEKELINRFLNLCLSVHPYHHFFFLPTFDSYSKRIITLRILMILEFQDFKIDGQPHLLRNFCPLHLRKNF</sequence>
<accession>A0A3P9QF83</accession>